<keyword evidence="4" id="KW-0902">Two-component regulatory system</keyword>
<keyword evidence="5" id="KW-0805">Transcription regulation</keyword>
<dbReference type="GO" id="GO:0005524">
    <property type="term" value="F:ATP binding"/>
    <property type="evidence" value="ECO:0007669"/>
    <property type="project" value="UniProtKB-KW"/>
</dbReference>
<dbReference type="PANTHER" id="PTHR32071">
    <property type="entry name" value="TRANSCRIPTIONAL REGULATORY PROTEIN"/>
    <property type="match status" value="1"/>
</dbReference>
<dbReference type="PRINTS" id="PR01590">
    <property type="entry name" value="HTHFIS"/>
</dbReference>
<dbReference type="PROSITE" id="PS50110">
    <property type="entry name" value="RESPONSE_REGULATORY"/>
    <property type="match status" value="1"/>
</dbReference>
<accession>A0A850QG24</accession>
<keyword evidence="1 7" id="KW-0597">Phosphoprotein</keyword>
<dbReference type="EMBL" id="JABCJE010000011">
    <property type="protein sequence ID" value="NVO25029.1"/>
    <property type="molecule type" value="Genomic_DNA"/>
</dbReference>
<dbReference type="InterPro" id="IPR001789">
    <property type="entry name" value="Sig_transdc_resp-reg_receiver"/>
</dbReference>
<proteinExistence type="predicted"/>
<dbReference type="Pfam" id="PF00158">
    <property type="entry name" value="Sigma54_activat"/>
    <property type="match status" value="1"/>
</dbReference>
<feature type="modified residue" description="4-aspartylphosphate" evidence="7">
    <location>
        <position position="56"/>
    </location>
</feature>
<dbReference type="SUPFAM" id="SSF52172">
    <property type="entry name" value="CheY-like"/>
    <property type="match status" value="1"/>
</dbReference>
<sequence length="441" mass="48531">MTETKGLIRLVEDDAPLLAATVQGLRLSGFETEAFDTPLPALEGLSRDWPGVVLSDVRMPGIDGIELAKRIRAIDPELPVVLLTGHGDVEMAVQALHDGVYDFMTKPTSRATLETTLARALSARRLVLENRRLREAQATVPALSEGLIGTSPAIQHLRQTAEHIAAAEMNALFTGETGVGKERLARHIHSISARRSRPFIAVHCGAINPDRYEADYFGTVSAGGPLMRTYGRIETASRGMLYLDGIDAMPLEMQARMLEAIETGRIWPQGANAARQVDLWVIASSVKDVSGMVAAGTFRADLYYRLSGLTLPLPPLKARREDVPHIFRHFATRVSERTGRKVPPLSPVIQAHLDSHDWPGNLRELEQYAEAFCTGIEVAPSINLPDASLSEMMDRYEATLLRNALQVSKGNATAAMDRLGVSRKTFYSKLLRHGIRADRYR</sequence>
<dbReference type="Gene3D" id="3.40.50.300">
    <property type="entry name" value="P-loop containing nucleotide triphosphate hydrolases"/>
    <property type="match status" value="1"/>
</dbReference>
<dbReference type="GO" id="GO:0043565">
    <property type="term" value="F:sequence-specific DNA binding"/>
    <property type="evidence" value="ECO:0007669"/>
    <property type="project" value="InterPro"/>
</dbReference>
<reference evidence="10 11" key="1">
    <citation type="submission" date="2020-04" db="EMBL/GenBank/DDBJ databases">
        <title>Donghicola sp., a member of the Rhodobacteraceae family isolated from mangrove forest in Thailand.</title>
        <authorList>
            <person name="Charoenyingcharoen P."/>
            <person name="Yukphan P."/>
        </authorList>
    </citation>
    <scope>NUCLEOTIDE SEQUENCE [LARGE SCALE GENOMIC DNA]</scope>
    <source>
        <strain evidence="10 11">B5-SW-15</strain>
    </source>
</reference>
<evidence type="ECO:0000256" key="4">
    <source>
        <dbReference type="ARBA" id="ARBA00023012"/>
    </source>
</evidence>
<keyword evidence="2" id="KW-0547">Nucleotide-binding</keyword>
<dbReference type="FunFam" id="3.40.50.2300:FF:000018">
    <property type="entry name" value="DNA-binding transcriptional regulator NtrC"/>
    <property type="match status" value="1"/>
</dbReference>
<protein>
    <submittedName>
        <fullName evidence="10">Sigma-54-dependent Fis family transcriptional regulator</fullName>
    </submittedName>
</protein>
<dbReference type="Pfam" id="PF02954">
    <property type="entry name" value="HTH_8"/>
    <property type="match status" value="1"/>
</dbReference>
<evidence type="ECO:0000256" key="5">
    <source>
        <dbReference type="ARBA" id="ARBA00023015"/>
    </source>
</evidence>
<dbReference type="InterPro" id="IPR002078">
    <property type="entry name" value="Sigma_54_int"/>
</dbReference>
<dbReference type="Gene3D" id="1.10.10.60">
    <property type="entry name" value="Homeodomain-like"/>
    <property type="match status" value="1"/>
</dbReference>
<dbReference type="Gene3D" id="1.10.8.60">
    <property type="match status" value="1"/>
</dbReference>
<evidence type="ECO:0000313" key="10">
    <source>
        <dbReference type="EMBL" id="NVO25029.1"/>
    </source>
</evidence>
<gene>
    <name evidence="10" type="ORF">HJ536_16860</name>
</gene>
<dbReference type="GO" id="GO:0006355">
    <property type="term" value="P:regulation of DNA-templated transcription"/>
    <property type="evidence" value="ECO:0007669"/>
    <property type="project" value="InterPro"/>
</dbReference>
<dbReference type="Pfam" id="PF00072">
    <property type="entry name" value="Response_reg"/>
    <property type="match status" value="1"/>
</dbReference>
<evidence type="ECO:0000256" key="2">
    <source>
        <dbReference type="ARBA" id="ARBA00022741"/>
    </source>
</evidence>
<evidence type="ECO:0000256" key="6">
    <source>
        <dbReference type="ARBA" id="ARBA00023163"/>
    </source>
</evidence>
<dbReference type="CDD" id="cd00009">
    <property type="entry name" value="AAA"/>
    <property type="match status" value="1"/>
</dbReference>
<dbReference type="InterPro" id="IPR027417">
    <property type="entry name" value="P-loop_NTPase"/>
</dbReference>
<dbReference type="PROSITE" id="PS50045">
    <property type="entry name" value="SIGMA54_INTERACT_4"/>
    <property type="match status" value="1"/>
</dbReference>
<dbReference type="Pfam" id="PF25601">
    <property type="entry name" value="AAA_lid_14"/>
    <property type="match status" value="1"/>
</dbReference>
<dbReference type="SUPFAM" id="SSF52540">
    <property type="entry name" value="P-loop containing nucleoside triphosphate hydrolases"/>
    <property type="match status" value="1"/>
</dbReference>
<evidence type="ECO:0000313" key="11">
    <source>
        <dbReference type="Proteomes" id="UP000592216"/>
    </source>
</evidence>
<evidence type="ECO:0000256" key="1">
    <source>
        <dbReference type="ARBA" id="ARBA00022553"/>
    </source>
</evidence>
<comment type="caution">
    <text evidence="10">The sequence shown here is derived from an EMBL/GenBank/DDBJ whole genome shotgun (WGS) entry which is preliminary data.</text>
</comment>
<dbReference type="SMART" id="SM00448">
    <property type="entry name" value="REC"/>
    <property type="match status" value="1"/>
</dbReference>
<dbReference type="CDD" id="cd17549">
    <property type="entry name" value="REC_DctD-like"/>
    <property type="match status" value="1"/>
</dbReference>
<feature type="domain" description="Response regulatory" evidence="9">
    <location>
        <begin position="7"/>
        <end position="121"/>
    </location>
</feature>
<dbReference type="InterPro" id="IPR058031">
    <property type="entry name" value="AAA_lid_NorR"/>
</dbReference>
<dbReference type="AlphaFoldDB" id="A0A850QG24"/>
<dbReference type="InterPro" id="IPR002197">
    <property type="entry name" value="HTH_Fis"/>
</dbReference>
<evidence type="ECO:0000256" key="3">
    <source>
        <dbReference type="ARBA" id="ARBA00022840"/>
    </source>
</evidence>
<evidence type="ECO:0000259" key="9">
    <source>
        <dbReference type="PROSITE" id="PS50110"/>
    </source>
</evidence>
<dbReference type="InterPro" id="IPR011006">
    <property type="entry name" value="CheY-like_superfamily"/>
</dbReference>
<dbReference type="InterPro" id="IPR009057">
    <property type="entry name" value="Homeodomain-like_sf"/>
</dbReference>
<feature type="domain" description="Sigma-54 factor interaction" evidence="8">
    <location>
        <begin position="147"/>
        <end position="374"/>
    </location>
</feature>
<dbReference type="PANTHER" id="PTHR32071:SF57">
    <property type="entry name" value="C4-DICARBOXYLATE TRANSPORT TRANSCRIPTIONAL REGULATORY PROTEIN DCTD"/>
    <property type="match status" value="1"/>
</dbReference>
<dbReference type="Gene3D" id="3.40.50.2300">
    <property type="match status" value="1"/>
</dbReference>
<keyword evidence="6" id="KW-0804">Transcription</keyword>
<dbReference type="GO" id="GO:0000160">
    <property type="term" value="P:phosphorelay signal transduction system"/>
    <property type="evidence" value="ECO:0007669"/>
    <property type="project" value="UniProtKB-KW"/>
</dbReference>
<dbReference type="SUPFAM" id="SSF46689">
    <property type="entry name" value="Homeodomain-like"/>
    <property type="match status" value="1"/>
</dbReference>
<dbReference type="RefSeq" id="WP_177158624.1">
    <property type="nucleotide sequence ID" value="NZ_JABCJE010000011.1"/>
</dbReference>
<evidence type="ECO:0000256" key="7">
    <source>
        <dbReference type="PROSITE-ProRule" id="PRU00169"/>
    </source>
</evidence>
<keyword evidence="3" id="KW-0067">ATP-binding</keyword>
<dbReference type="Proteomes" id="UP000592216">
    <property type="component" value="Unassembled WGS sequence"/>
</dbReference>
<organism evidence="10 11">
    <name type="scientific">Donghicola mangrovi</name>
    <dbReference type="NCBI Taxonomy" id="2729614"/>
    <lineage>
        <taxon>Bacteria</taxon>
        <taxon>Pseudomonadati</taxon>
        <taxon>Pseudomonadota</taxon>
        <taxon>Alphaproteobacteria</taxon>
        <taxon>Rhodobacterales</taxon>
        <taxon>Roseobacteraceae</taxon>
        <taxon>Donghicola</taxon>
    </lineage>
</organism>
<evidence type="ECO:0000259" key="8">
    <source>
        <dbReference type="PROSITE" id="PS50045"/>
    </source>
</evidence>
<name>A0A850QG24_9RHOB</name>